<evidence type="ECO:0000256" key="1">
    <source>
        <dbReference type="SAM" id="MobiDB-lite"/>
    </source>
</evidence>
<accession>S4MJ06</accession>
<feature type="region of interest" description="Disordered" evidence="1">
    <location>
        <begin position="1"/>
        <end position="38"/>
    </location>
</feature>
<gene>
    <name evidence="2" type="ORF">STAFG_7325</name>
</gene>
<dbReference type="AlphaFoldDB" id="S4MJ06"/>
<reference evidence="2 3" key="1">
    <citation type="submission" date="2013-02" db="EMBL/GenBank/DDBJ databases">
        <title>Draft Genome Sequence of Streptomyces afghaniensis, Which Produces Compounds of the Julimycin B-Complex.</title>
        <authorList>
            <person name="Gruening B.A."/>
            <person name="Praeg A."/>
            <person name="Erxleben A."/>
            <person name="Guenther S."/>
            <person name="Fiedler H.-P."/>
            <person name="Goodfellow M."/>
            <person name="Mueller M."/>
        </authorList>
    </citation>
    <scope>NUCLEOTIDE SEQUENCE [LARGE SCALE GENOMIC DNA]</scope>
    <source>
        <strain evidence="2 3">772</strain>
    </source>
</reference>
<keyword evidence="3" id="KW-1185">Reference proteome</keyword>
<dbReference type="EMBL" id="AOPY01001624">
    <property type="protein sequence ID" value="EPJ35570.1"/>
    <property type="molecule type" value="Genomic_DNA"/>
</dbReference>
<dbReference type="Proteomes" id="UP000015001">
    <property type="component" value="Unassembled WGS sequence"/>
</dbReference>
<name>S4MJ06_9ACTN</name>
<proteinExistence type="predicted"/>
<evidence type="ECO:0000313" key="2">
    <source>
        <dbReference type="EMBL" id="EPJ35570.1"/>
    </source>
</evidence>
<sequence length="38" mass="4138">MNASPKNNIPMPMPGQMPPASERFPPHQQRAGDPEIPA</sequence>
<organism evidence="2 3">
    <name type="scientific">Streptomyces afghaniensis 772</name>
    <dbReference type="NCBI Taxonomy" id="1283301"/>
    <lineage>
        <taxon>Bacteria</taxon>
        <taxon>Bacillati</taxon>
        <taxon>Actinomycetota</taxon>
        <taxon>Actinomycetes</taxon>
        <taxon>Kitasatosporales</taxon>
        <taxon>Streptomycetaceae</taxon>
        <taxon>Streptomyces</taxon>
    </lineage>
</organism>
<evidence type="ECO:0000313" key="3">
    <source>
        <dbReference type="Proteomes" id="UP000015001"/>
    </source>
</evidence>
<comment type="caution">
    <text evidence="2">The sequence shown here is derived from an EMBL/GenBank/DDBJ whole genome shotgun (WGS) entry which is preliminary data.</text>
</comment>
<protein>
    <submittedName>
        <fullName evidence="2">Uncharacterized protein</fullName>
    </submittedName>
</protein>
<dbReference type="HOGENOM" id="CLU_3333329_0_0_11"/>